<evidence type="ECO:0000313" key="3">
    <source>
        <dbReference type="Proteomes" id="UP000273734"/>
    </source>
</evidence>
<protein>
    <recommendedName>
        <fullName evidence="1">PapC-like C-terminal domain-containing protein</fullName>
    </recommendedName>
</protein>
<dbReference type="EMBL" id="QTNY01000033">
    <property type="protein sequence ID" value="RQP69349.1"/>
    <property type="molecule type" value="Genomic_DNA"/>
</dbReference>
<gene>
    <name evidence="2" type="ORF">DF015_32425</name>
</gene>
<accession>A0AB74CXP7</accession>
<evidence type="ECO:0000259" key="1">
    <source>
        <dbReference type="Pfam" id="PF13953"/>
    </source>
</evidence>
<evidence type="ECO:0000313" key="2">
    <source>
        <dbReference type="EMBL" id="RQP69349.1"/>
    </source>
</evidence>
<dbReference type="Proteomes" id="UP000273734">
    <property type="component" value="Unassembled WGS sequence"/>
</dbReference>
<dbReference type="InterPro" id="IPR043142">
    <property type="entry name" value="PapC-like_C_sf"/>
</dbReference>
<dbReference type="Gene3D" id="2.60.40.2070">
    <property type="match status" value="1"/>
</dbReference>
<proteinExistence type="predicted"/>
<dbReference type="RefSeq" id="WP_148092112.1">
    <property type="nucleotide sequence ID" value="NZ_QTNY01000033.1"/>
</dbReference>
<comment type="caution">
    <text evidence="2">The sequence shown here is derived from an EMBL/GenBank/DDBJ whole genome shotgun (WGS) entry which is preliminary data.</text>
</comment>
<dbReference type="Pfam" id="PF13953">
    <property type="entry name" value="PapC_C"/>
    <property type="match status" value="1"/>
</dbReference>
<feature type="non-terminal residue" evidence="2">
    <location>
        <position position="1"/>
    </location>
</feature>
<sequence length="69" mass="7608">AYDAKGKLLGMVDNQSRLLVFGIEDKGSIDVRWGDKQCTIGYALKAQNKELAYERVETRCSVGRIAGSN</sequence>
<dbReference type="AlphaFoldDB" id="A0AB74CXP7"/>
<feature type="domain" description="PapC-like C-terminal" evidence="1">
    <location>
        <begin position="2"/>
        <end position="45"/>
    </location>
</feature>
<dbReference type="InterPro" id="IPR025949">
    <property type="entry name" value="PapC-like_C"/>
</dbReference>
<organism evidence="2 3">
    <name type="scientific">Burkholderia ubonensis</name>
    <dbReference type="NCBI Taxonomy" id="101571"/>
    <lineage>
        <taxon>Bacteria</taxon>
        <taxon>Pseudomonadati</taxon>
        <taxon>Pseudomonadota</taxon>
        <taxon>Betaproteobacteria</taxon>
        <taxon>Burkholderiales</taxon>
        <taxon>Burkholderiaceae</taxon>
        <taxon>Burkholderia</taxon>
        <taxon>Burkholderia cepacia complex</taxon>
    </lineage>
</organism>
<name>A0AB74CXP7_9BURK</name>
<reference evidence="2 3" key="1">
    <citation type="submission" date="2018-08" db="EMBL/GenBank/DDBJ databases">
        <title>Comparative analysis of Burkholderia isolates from Puerto Rico.</title>
        <authorList>
            <person name="Hall C."/>
            <person name="Sahl J."/>
            <person name="Wagner D."/>
        </authorList>
    </citation>
    <scope>NUCLEOTIDE SEQUENCE [LARGE SCALE GENOMIC DNA]</scope>
    <source>
        <strain evidence="2 3">Bp8964</strain>
    </source>
</reference>